<dbReference type="InterPro" id="IPR000847">
    <property type="entry name" value="LysR_HTH_N"/>
</dbReference>
<dbReference type="GO" id="GO:0003677">
    <property type="term" value="F:DNA binding"/>
    <property type="evidence" value="ECO:0007669"/>
    <property type="project" value="UniProtKB-KW"/>
</dbReference>
<evidence type="ECO:0000313" key="7">
    <source>
        <dbReference type="Proteomes" id="UP000562492"/>
    </source>
</evidence>
<evidence type="ECO:0000259" key="5">
    <source>
        <dbReference type="PROSITE" id="PS50931"/>
    </source>
</evidence>
<sequence>MAVLRDRDVLTPDTLALLQLVADTGSFAAAARKLGLVPSALTYRIRQVEDALDVLLFDRSARQARPTEAGEELLREGARLLQEVDAVANRVRRVATGWEPELRIAVDGVISRTTLLELVEAFYAIAPPTRLKIIDSILAGTLESLTSGRADLAIGVAVDASNVSGLQQLDLGEITFRYVVAPHHPLADEIQPISDDVLRRHRIIAVADSSRSGQGQTIGVMGGQDVLTVDTMQAKLQAQLRGIGAGFLPDNMTLPYLRSGQLVERELMRPLRKIKLRYAWCSNAPGKALQWWLDKLQSPATRESLLTNHYVG</sequence>
<comment type="similarity">
    <text evidence="1">Belongs to the LysR transcriptional regulatory family.</text>
</comment>
<reference evidence="6 7" key="1">
    <citation type="submission" date="2020-08" db="EMBL/GenBank/DDBJ databases">
        <title>Functional genomics of gut bacteria from endangered species of beetles.</title>
        <authorList>
            <person name="Carlos-Shanley C."/>
        </authorList>
    </citation>
    <scope>NUCLEOTIDE SEQUENCE [LARGE SCALE GENOMIC DNA]</scope>
    <source>
        <strain evidence="6 7">S00124</strain>
    </source>
</reference>
<protein>
    <submittedName>
        <fullName evidence="6">DNA-binding transcriptional LysR family regulator</fullName>
    </submittedName>
</protein>
<accession>A0ABR6RIZ1</accession>
<gene>
    <name evidence="6" type="ORF">HNP33_003255</name>
</gene>
<evidence type="ECO:0000256" key="2">
    <source>
        <dbReference type="ARBA" id="ARBA00023015"/>
    </source>
</evidence>
<name>A0ABR6RIZ1_9BURK</name>
<organism evidence="6 7">
    <name type="scientific">Comamonas odontotermitis</name>
    <dbReference type="NCBI Taxonomy" id="379895"/>
    <lineage>
        <taxon>Bacteria</taxon>
        <taxon>Pseudomonadati</taxon>
        <taxon>Pseudomonadota</taxon>
        <taxon>Betaproteobacteria</taxon>
        <taxon>Burkholderiales</taxon>
        <taxon>Comamonadaceae</taxon>
        <taxon>Comamonas</taxon>
    </lineage>
</organism>
<evidence type="ECO:0000256" key="4">
    <source>
        <dbReference type="ARBA" id="ARBA00023163"/>
    </source>
</evidence>
<dbReference type="RefSeq" id="WP_184710335.1">
    <property type="nucleotide sequence ID" value="NZ_JACHKZ010000024.1"/>
</dbReference>
<dbReference type="PROSITE" id="PS50931">
    <property type="entry name" value="HTH_LYSR"/>
    <property type="match status" value="1"/>
</dbReference>
<keyword evidence="4" id="KW-0804">Transcription</keyword>
<dbReference type="EMBL" id="JACHKZ010000024">
    <property type="protein sequence ID" value="MBB6579145.1"/>
    <property type="molecule type" value="Genomic_DNA"/>
</dbReference>
<dbReference type="SUPFAM" id="SSF53850">
    <property type="entry name" value="Periplasmic binding protein-like II"/>
    <property type="match status" value="1"/>
</dbReference>
<dbReference type="Pfam" id="PF03466">
    <property type="entry name" value="LysR_substrate"/>
    <property type="match status" value="1"/>
</dbReference>
<dbReference type="Pfam" id="PF00126">
    <property type="entry name" value="HTH_1"/>
    <property type="match status" value="1"/>
</dbReference>
<dbReference type="InterPro" id="IPR036390">
    <property type="entry name" value="WH_DNA-bd_sf"/>
</dbReference>
<dbReference type="InterPro" id="IPR005119">
    <property type="entry name" value="LysR_subst-bd"/>
</dbReference>
<evidence type="ECO:0000256" key="3">
    <source>
        <dbReference type="ARBA" id="ARBA00023125"/>
    </source>
</evidence>
<evidence type="ECO:0000313" key="6">
    <source>
        <dbReference type="EMBL" id="MBB6579145.1"/>
    </source>
</evidence>
<dbReference type="SUPFAM" id="SSF46785">
    <property type="entry name" value="Winged helix' DNA-binding domain"/>
    <property type="match status" value="1"/>
</dbReference>
<keyword evidence="2" id="KW-0805">Transcription regulation</keyword>
<feature type="domain" description="HTH lysR-type" evidence="5">
    <location>
        <begin position="10"/>
        <end position="67"/>
    </location>
</feature>
<dbReference type="PANTHER" id="PTHR30126:SF4">
    <property type="entry name" value="LYSR FAMILY TRANSCRIPTIONAL REGULATOR"/>
    <property type="match status" value="1"/>
</dbReference>
<keyword evidence="3 6" id="KW-0238">DNA-binding</keyword>
<keyword evidence="7" id="KW-1185">Reference proteome</keyword>
<dbReference type="Proteomes" id="UP000562492">
    <property type="component" value="Unassembled WGS sequence"/>
</dbReference>
<dbReference type="Gene3D" id="3.40.190.290">
    <property type="match status" value="1"/>
</dbReference>
<comment type="caution">
    <text evidence="6">The sequence shown here is derived from an EMBL/GenBank/DDBJ whole genome shotgun (WGS) entry which is preliminary data.</text>
</comment>
<proteinExistence type="inferred from homology"/>
<dbReference type="PANTHER" id="PTHR30126">
    <property type="entry name" value="HTH-TYPE TRANSCRIPTIONAL REGULATOR"/>
    <property type="match status" value="1"/>
</dbReference>
<dbReference type="Gene3D" id="1.10.10.10">
    <property type="entry name" value="Winged helix-like DNA-binding domain superfamily/Winged helix DNA-binding domain"/>
    <property type="match status" value="1"/>
</dbReference>
<dbReference type="InterPro" id="IPR036388">
    <property type="entry name" value="WH-like_DNA-bd_sf"/>
</dbReference>
<evidence type="ECO:0000256" key="1">
    <source>
        <dbReference type="ARBA" id="ARBA00009437"/>
    </source>
</evidence>